<dbReference type="InterPro" id="IPR012338">
    <property type="entry name" value="Beta-lactam/transpept-like"/>
</dbReference>
<dbReference type="Gene3D" id="3.50.80.20">
    <property type="entry name" value="D-Ala-D-Ala carboxypeptidase C, peptidase S13"/>
    <property type="match status" value="1"/>
</dbReference>
<gene>
    <name evidence="4" type="primary">dacB</name>
    <name evidence="4" type="ORF">GH723_09500</name>
</gene>
<keyword evidence="2 4" id="KW-0378">Hydrolase</keyword>
<proteinExistence type="inferred from homology"/>
<dbReference type="Proteomes" id="UP000334019">
    <property type="component" value="Chromosome"/>
</dbReference>
<name>A0A5Q2RL57_9ACTN</name>
<keyword evidence="4" id="KW-0645">Protease</keyword>
<dbReference type="PANTHER" id="PTHR30023">
    <property type="entry name" value="D-ALANYL-D-ALANINE CARBOXYPEPTIDASE"/>
    <property type="match status" value="1"/>
</dbReference>
<dbReference type="Gene3D" id="3.40.710.10">
    <property type="entry name" value="DD-peptidase/beta-lactamase superfamily"/>
    <property type="match status" value="1"/>
</dbReference>
<dbReference type="InterPro" id="IPR000667">
    <property type="entry name" value="Peptidase_S13"/>
</dbReference>
<evidence type="ECO:0000256" key="1">
    <source>
        <dbReference type="ARBA" id="ARBA00006096"/>
    </source>
</evidence>
<reference evidence="4 5" key="1">
    <citation type="submission" date="2019-11" db="EMBL/GenBank/DDBJ databases">
        <authorList>
            <person name="He Y."/>
        </authorList>
    </citation>
    <scope>NUCLEOTIDE SEQUENCE [LARGE SCALE GENOMIC DNA]</scope>
    <source>
        <strain evidence="4 5">SCSIO 58843</strain>
    </source>
</reference>
<evidence type="ECO:0000256" key="3">
    <source>
        <dbReference type="SAM" id="SignalP"/>
    </source>
</evidence>
<evidence type="ECO:0000313" key="4">
    <source>
        <dbReference type="EMBL" id="QGG95311.1"/>
    </source>
</evidence>
<dbReference type="GO" id="GO:0000270">
    <property type="term" value="P:peptidoglycan metabolic process"/>
    <property type="evidence" value="ECO:0007669"/>
    <property type="project" value="TreeGrafter"/>
</dbReference>
<feature type="signal peptide" evidence="3">
    <location>
        <begin position="1"/>
        <end position="20"/>
    </location>
</feature>
<keyword evidence="4" id="KW-0121">Carboxypeptidase</keyword>
<evidence type="ECO:0000256" key="2">
    <source>
        <dbReference type="ARBA" id="ARBA00022801"/>
    </source>
</evidence>
<feature type="chain" id="PRO_5024373481" evidence="3">
    <location>
        <begin position="21"/>
        <end position="472"/>
    </location>
</feature>
<dbReference type="KEGG" id="atq:GH723_09500"/>
<dbReference type="RefSeq" id="WP_153759419.1">
    <property type="nucleotide sequence ID" value="NZ_CP045851.1"/>
</dbReference>
<dbReference type="GO" id="GO:0009002">
    <property type="term" value="F:serine-type D-Ala-D-Ala carboxypeptidase activity"/>
    <property type="evidence" value="ECO:0007669"/>
    <property type="project" value="UniProtKB-EC"/>
</dbReference>
<dbReference type="PRINTS" id="PR00922">
    <property type="entry name" value="DADACBPTASE3"/>
</dbReference>
<organism evidence="4 5">
    <name type="scientific">Actinomarinicola tropica</name>
    <dbReference type="NCBI Taxonomy" id="2789776"/>
    <lineage>
        <taxon>Bacteria</taxon>
        <taxon>Bacillati</taxon>
        <taxon>Actinomycetota</taxon>
        <taxon>Acidimicrobiia</taxon>
        <taxon>Acidimicrobiales</taxon>
        <taxon>Iamiaceae</taxon>
        <taxon>Actinomarinicola</taxon>
    </lineage>
</organism>
<evidence type="ECO:0000313" key="5">
    <source>
        <dbReference type="Proteomes" id="UP000334019"/>
    </source>
</evidence>
<dbReference type="Pfam" id="PF02113">
    <property type="entry name" value="Peptidase_S13"/>
    <property type="match status" value="2"/>
</dbReference>
<dbReference type="EMBL" id="CP045851">
    <property type="protein sequence ID" value="QGG95311.1"/>
    <property type="molecule type" value="Genomic_DNA"/>
</dbReference>
<accession>A0A5Q2RL57</accession>
<dbReference type="EC" id="3.4.16.4" evidence="4"/>
<protein>
    <submittedName>
        <fullName evidence="4">D-alanyl-D-alanine carboxypeptidase/D-alanyl-D-alanine-endopeptidase</fullName>
        <ecNumber evidence="4">3.4.16.4</ecNumber>
    </submittedName>
</protein>
<dbReference type="PANTHER" id="PTHR30023:SF0">
    <property type="entry name" value="PENICILLIN-SENSITIVE CARBOXYPEPTIDASE A"/>
    <property type="match status" value="1"/>
</dbReference>
<comment type="similarity">
    <text evidence="1">Belongs to the peptidase S13 family.</text>
</comment>
<keyword evidence="3" id="KW-0732">Signal</keyword>
<keyword evidence="5" id="KW-1185">Reference proteome</keyword>
<dbReference type="NCBIfam" id="TIGR00666">
    <property type="entry name" value="PBP4"/>
    <property type="match status" value="1"/>
</dbReference>
<dbReference type="AlphaFoldDB" id="A0A5Q2RL57"/>
<sequence length="472" mass="48117">MRFLAVVVVLAALAAGAGWAALEVDASTGTESSVGTQAVTPVLSVRRAPESLLDVRRDQAAAAAVADVPGRIPGGGCLVVAQGGRELVLHDPDRPLVPASTQKLLVAGALLSLMEPDETFRTTAVATGPVTDGVVEGDLVVVGGGDPLLSTDAYIARQSDPARPATRIEDLADAVVAAGITEVRGAVVGDGTRYDDVRTIPSWPQRYRDQVVAGPLSGLGVNDGLETFTDTEVPVNPGRPAADPPAHTAAVMTDLLRERGVTVVGDPRSGSAPQGATEVAALESPPVRDVVAQMLVYSDNTTAELLVKEIGVRSGVGGSTAAGLAALRDLLAGQGIPVEGLALTDGSGLDLGNRATCRTLAAVLDRSPSRDVLIEGLAVAGESGTLAERMVGTPAAGNLRAKTGSLRHVAALAGVVDGPDGRRYTFAYITNVPEGEFVPELGSALQEEIAVALATVPEVEPPPEVMPEPLAS</sequence>
<dbReference type="SUPFAM" id="SSF56601">
    <property type="entry name" value="beta-lactamase/transpeptidase-like"/>
    <property type="match status" value="1"/>
</dbReference>
<dbReference type="GO" id="GO:0006508">
    <property type="term" value="P:proteolysis"/>
    <property type="evidence" value="ECO:0007669"/>
    <property type="project" value="InterPro"/>
</dbReference>